<organism evidence="1">
    <name type="scientific">bioreactor metagenome</name>
    <dbReference type="NCBI Taxonomy" id="1076179"/>
    <lineage>
        <taxon>unclassified sequences</taxon>
        <taxon>metagenomes</taxon>
        <taxon>ecological metagenomes</taxon>
    </lineage>
</organism>
<dbReference type="EMBL" id="VSSQ01095879">
    <property type="protein sequence ID" value="MPN39822.1"/>
    <property type="molecule type" value="Genomic_DNA"/>
</dbReference>
<name>A0A645HN02_9ZZZZ</name>
<proteinExistence type="predicted"/>
<gene>
    <name evidence="1" type="ORF">SDC9_187356</name>
</gene>
<dbReference type="AlphaFoldDB" id="A0A645HN02"/>
<evidence type="ECO:0000313" key="1">
    <source>
        <dbReference type="EMBL" id="MPN39822.1"/>
    </source>
</evidence>
<reference evidence="1" key="1">
    <citation type="submission" date="2019-08" db="EMBL/GenBank/DDBJ databases">
        <authorList>
            <person name="Kucharzyk K."/>
            <person name="Murdoch R.W."/>
            <person name="Higgins S."/>
            <person name="Loffler F."/>
        </authorList>
    </citation>
    <scope>NUCLEOTIDE SEQUENCE</scope>
</reference>
<protein>
    <submittedName>
        <fullName evidence="1">Uncharacterized protein</fullName>
    </submittedName>
</protein>
<accession>A0A645HN02</accession>
<sequence>MDTKFTQGTDDYDPSHSLNPQEVVKAINFVLSLDNNVTIPQLTIKHI</sequence>
<comment type="caution">
    <text evidence="1">The sequence shown here is derived from an EMBL/GenBank/DDBJ whole genome shotgun (WGS) entry which is preliminary data.</text>
</comment>